<evidence type="ECO:0000256" key="3">
    <source>
        <dbReference type="ARBA" id="ARBA00022737"/>
    </source>
</evidence>
<dbReference type="Pfam" id="PF00023">
    <property type="entry name" value="Ank"/>
    <property type="match status" value="1"/>
</dbReference>
<evidence type="ECO:0008006" key="13">
    <source>
        <dbReference type="Google" id="ProtNLM"/>
    </source>
</evidence>
<comment type="subcellular location">
    <subcellularLocation>
        <location evidence="1">Membrane</location>
        <topology evidence="1">Multi-pass membrane protein</topology>
    </subcellularLocation>
</comment>
<feature type="repeat" description="ANK" evidence="7">
    <location>
        <begin position="525"/>
        <end position="557"/>
    </location>
</feature>
<dbReference type="InterPro" id="IPR002110">
    <property type="entry name" value="Ankyrin_rpt"/>
</dbReference>
<comment type="caution">
    <text evidence="11">The sequence shown here is derived from an EMBL/GenBank/DDBJ whole genome shotgun (WGS) entry which is preliminary data.</text>
</comment>
<dbReference type="SUPFAM" id="SSF144083">
    <property type="entry name" value="Magnesium transport protein CorA, transmembrane region"/>
    <property type="match status" value="1"/>
</dbReference>
<keyword evidence="4 10" id="KW-1133">Transmembrane helix</keyword>
<feature type="coiled-coil region" evidence="8">
    <location>
        <begin position="1232"/>
        <end position="1289"/>
    </location>
</feature>
<dbReference type="Pfam" id="PF01544">
    <property type="entry name" value="CorA"/>
    <property type="match status" value="1"/>
</dbReference>
<dbReference type="SUPFAM" id="SSF48403">
    <property type="entry name" value="Ankyrin repeat"/>
    <property type="match status" value="1"/>
</dbReference>
<keyword evidence="5 7" id="KW-0040">ANK repeat</keyword>
<feature type="repeat" description="ANK" evidence="7">
    <location>
        <begin position="390"/>
        <end position="422"/>
    </location>
</feature>
<feature type="transmembrane region" description="Helical" evidence="10">
    <location>
        <begin position="1329"/>
        <end position="1353"/>
    </location>
</feature>
<keyword evidence="12" id="KW-1185">Reference proteome</keyword>
<evidence type="ECO:0000256" key="2">
    <source>
        <dbReference type="ARBA" id="ARBA00022692"/>
    </source>
</evidence>
<dbReference type="Proteomes" id="UP001610446">
    <property type="component" value="Unassembled WGS sequence"/>
</dbReference>
<dbReference type="Pfam" id="PF12796">
    <property type="entry name" value="Ank_2"/>
    <property type="match status" value="3"/>
</dbReference>
<organism evidence="11 12">
    <name type="scientific">Aspergillus pseudoustus</name>
    <dbReference type="NCBI Taxonomy" id="1810923"/>
    <lineage>
        <taxon>Eukaryota</taxon>
        <taxon>Fungi</taxon>
        <taxon>Dikarya</taxon>
        <taxon>Ascomycota</taxon>
        <taxon>Pezizomycotina</taxon>
        <taxon>Eurotiomycetes</taxon>
        <taxon>Eurotiomycetidae</taxon>
        <taxon>Eurotiales</taxon>
        <taxon>Aspergillaceae</taxon>
        <taxon>Aspergillus</taxon>
        <taxon>Aspergillus subgen. Nidulantes</taxon>
    </lineage>
</organism>
<feature type="region of interest" description="Disordered" evidence="9">
    <location>
        <begin position="1120"/>
        <end position="1193"/>
    </location>
</feature>
<feature type="compositionally biased region" description="Polar residues" evidence="9">
    <location>
        <begin position="1133"/>
        <end position="1143"/>
    </location>
</feature>
<name>A0ABR4KW62_9EURO</name>
<dbReference type="PANTHER" id="PTHR24198:SF165">
    <property type="entry name" value="ANKYRIN REPEAT-CONTAINING PROTEIN-RELATED"/>
    <property type="match status" value="1"/>
</dbReference>
<feature type="repeat" description="ANK" evidence="7">
    <location>
        <begin position="316"/>
        <end position="348"/>
    </location>
</feature>
<keyword evidence="8" id="KW-0175">Coiled coil</keyword>
<dbReference type="Gene3D" id="1.25.40.20">
    <property type="entry name" value="Ankyrin repeat-containing domain"/>
    <property type="match status" value="3"/>
</dbReference>
<dbReference type="InterPro" id="IPR045863">
    <property type="entry name" value="CorA_TM1_TM2"/>
</dbReference>
<dbReference type="PRINTS" id="PR01415">
    <property type="entry name" value="ANKYRIN"/>
</dbReference>
<dbReference type="InterPro" id="IPR002523">
    <property type="entry name" value="MgTranspt_CorA/ZnTranspt_ZntB"/>
</dbReference>
<evidence type="ECO:0000256" key="7">
    <source>
        <dbReference type="PROSITE-ProRule" id="PRU00023"/>
    </source>
</evidence>
<evidence type="ECO:0000256" key="10">
    <source>
        <dbReference type="SAM" id="Phobius"/>
    </source>
</evidence>
<protein>
    <recommendedName>
        <fullName evidence="13">Ankyrin repeat-containing domain protein</fullName>
    </recommendedName>
</protein>
<evidence type="ECO:0000256" key="9">
    <source>
        <dbReference type="SAM" id="MobiDB-lite"/>
    </source>
</evidence>
<sequence>MASSEGSFARRDGGTYQDQPCLNTASIASFVLGKVRIDVRLRVSKSKWGTLGPDKKHAGILFMDICIDQPSQSNYERATVQLTLEEYTDHGEKQKRPQVSSEPQTHVPEFTDYYGPKAIAGEAIHVAVRSAGGQTRVVHSPRWMFTGRRAPGNDRNIESSPFYTTLRWENHQSSVGEPRSNTSVIHTGFALTHTGSPFILKTRITGKLWERRSTRQIRSLRKFGLQTSGEEEYNSATLIFPHRTLDMLRPLDEIARGLPSQMEFENRRSTPVDIPNGFPLSFSTPPLWSVAANGHLDLVEEVLAKKNEELEKADKDGRTALSWAAGNGHLEIAKRLLQANAKSDGGDSEDRTPLSWAAGNGHEKLVELFVQDETGLLPEDLLKLGREDKSGRTPLSYASAHGHLDVIELCLRRAPSWDTTDKKGRTPLAWAASEGREDVVLIFLEHYKGAQRPIDELIPTPLSLAARNDHLSVVRMLVESGLEATEHKEAWLAAQLYHAIRDENTNLVMVLFQYGATVNMMLGEPQRTPICAAAEYGHASIIYFLLDNGAKLEERTTEGETPLFLAAENGRQEAVKVLLDSGADIYSRDTSGRSVIDVAAHNSTVLRMISEKDKDGRLAEKDPHPDISQEFYGKVVFFTASSGGFKLTPKDVQVSAMLADPTSIQATTHDKVNFKWFHLPRNNMRWVEALMFAHYGNLSAAYDVLKPDRWVGRQRRGHASAHQARFMQPLCQGFGPVAAPIFVEDGQNPGDKDLVFFLPYLHWEEDSRLDATKSVIQGGPRQTEIQSWTKDERLLHRYLFKDDPHALHLPHLRRTLDQFGYYTLGNTEQRDKDQTVSRYQREFKVGPKVAAMVDQLWLWVLVGPSGRADTVISCFPTNDRTQVRSEADPERVTDVLQNVMLYMVDNPQAVRTAYDLAGVIASTSSRTFLGPSRALDSLQFTKIYQRAISNIVNNETDLFDTFHAMTEFRRKDPNPAKEILAMLKNLKSRKYMEQSVVQRLTREYYDDTVSPDIPDADDVAALLNRGIFDAGKASEILQKLGNFHVLDISREISLLREIKDIQDELKIMATVFEEQKSVLEEMERIVRSIEKPKHTAIARDLLPHISEMRYQNFSDEPNRYVAEGVGTGRPEENYNTSTTTPSEWPTGDPSKVENPDSPNNPSENPREDAGAVLDIPNENMQRSPGVDRNEDTEPSIQIPDYYRQYLEEGQPTSDTWGSHRDAKHSSLPLRMVQLSTDEIERMIQRAEKANQALDFLVDLKQKQSNVLDARSARIQAEEALKMTKQAEKQGKITMVFTMVTIVFLPLSFMAAFFAINITQFPRDEHGNLGLGYVLEIMIPVSALVSLGFIYIAFRADSFGGMVAGTWSLSKLLRP</sequence>
<feature type="transmembrane region" description="Helical" evidence="10">
    <location>
        <begin position="1292"/>
        <end position="1317"/>
    </location>
</feature>
<dbReference type="PROSITE" id="PS50088">
    <property type="entry name" value="ANK_REPEAT"/>
    <property type="match status" value="5"/>
</dbReference>
<dbReference type="InterPro" id="IPR036770">
    <property type="entry name" value="Ankyrin_rpt-contain_sf"/>
</dbReference>
<keyword evidence="6 10" id="KW-0472">Membrane</keyword>
<evidence type="ECO:0000313" key="12">
    <source>
        <dbReference type="Proteomes" id="UP001610446"/>
    </source>
</evidence>
<dbReference type="PANTHER" id="PTHR24198">
    <property type="entry name" value="ANKYRIN REPEAT AND PROTEIN KINASE DOMAIN-CONTAINING PROTEIN"/>
    <property type="match status" value="1"/>
</dbReference>
<dbReference type="EMBL" id="JBFXLU010000007">
    <property type="protein sequence ID" value="KAL2856481.1"/>
    <property type="molecule type" value="Genomic_DNA"/>
</dbReference>
<evidence type="ECO:0000256" key="8">
    <source>
        <dbReference type="SAM" id="Coils"/>
    </source>
</evidence>
<dbReference type="PROSITE" id="PS50297">
    <property type="entry name" value="ANK_REP_REGION"/>
    <property type="match status" value="3"/>
</dbReference>
<feature type="region of interest" description="Disordered" evidence="9">
    <location>
        <begin position="88"/>
        <end position="107"/>
    </location>
</feature>
<keyword evidence="2 10" id="KW-0812">Transmembrane</keyword>
<feature type="repeat" description="ANK" evidence="7">
    <location>
        <begin position="558"/>
        <end position="590"/>
    </location>
</feature>
<evidence type="ECO:0000313" key="11">
    <source>
        <dbReference type="EMBL" id="KAL2856481.1"/>
    </source>
</evidence>
<evidence type="ECO:0000256" key="5">
    <source>
        <dbReference type="ARBA" id="ARBA00023043"/>
    </source>
</evidence>
<reference evidence="11 12" key="1">
    <citation type="submission" date="2024-07" db="EMBL/GenBank/DDBJ databases">
        <title>Section-level genome sequencing and comparative genomics of Aspergillus sections Usti and Cavernicolus.</title>
        <authorList>
            <consortium name="Lawrence Berkeley National Laboratory"/>
            <person name="Nybo J.L."/>
            <person name="Vesth T.C."/>
            <person name="Theobald S."/>
            <person name="Frisvad J.C."/>
            <person name="Larsen T.O."/>
            <person name="Kjaerboelling I."/>
            <person name="Rothschild-Mancinelli K."/>
            <person name="Lyhne E.K."/>
            <person name="Kogle M.E."/>
            <person name="Barry K."/>
            <person name="Clum A."/>
            <person name="Na H."/>
            <person name="Ledsgaard L."/>
            <person name="Lin J."/>
            <person name="Lipzen A."/>
            <person name="Kuo A."/>
            <person name="Riley R."/>
            <person name="Mondo S."/>
            <person name="Labutti K."/>
            <person name="Haridas S."/>
            <person name="Pangalinan J."/>
            <person name="Salamov A.A."/>
            <person name="Simmons B.A."/>
            <person name="Magnuson J.K."/>
            <person name="Chen J."/>
            <person name="Drula E."/>
            <person name="Henrissat B."/>
            <person name="Wiebenga A."/>
            <person name="Lubbers R.J."/>
            <person name="Gomes A.C."/>
            <person name="Makela M.R."/>
            <person name="Stajich J."/>
            <person name="Grigoriev I.V."/>
            <person name="Mortensen U.H."/>
            <person name="De Vries R.P."/>
            <person name="Baker S.E."/>
            <person name="Andersen M.R."/>
        </authorList>
    </citation>
    <scope>NUCLEOTIDE SEQUENCE [LARGE SCALE GENOMIC DNA]</scope>
    <source>
        <strain evidence="11 12">CBS 123904</strain>
    </source>
</reference>
<keyword evidence="3" id="KW-0677">Repeat</keyword>
<evidence type="ECO:0000256" key="4">
    <source>
        <dbReference type="ARBA" id="ARBA00022989"/>
    </source>
</evidence>
<evidence type="ECO:0000256" key="1">
    <source>
        <dbReference type="ARBA" id="ARBA00004141"/>
    </source>
</evidence>
<accession>A0ABR4KW62</accession>
<feature type="repeat" description="ANK" evidence="7">
    <location>
        <begin position="460"/>
        <end position="489"/>
    </location>
</feature>
<gene>
    <name evidence="11" type="ORF">BJY01DRAFT_203439</name>
</gene>
<dbReference type="SMART" id="SM00248">
    <property type="entry name" value="ANK"/>
    <property type="match status" value="9"/>
</dbReference>
<proteinExistence type="predicted"/>
<evidence type="ECO:0000256" key="6">
    <source>
        <dbReference type="ARBA" id="ARBA00023136"/>
    </source>
</evidence>
<dbReference type="Gene3D" id="1.20.58.340">
    <property type="entry name" value="Magnesium transport protein CorA, transmembrane region"/>
    <property type="match status" value="1"/>
</dbReference>